<feature type="transmembrane region" description="Helical" evidence="1">
    <location>
        <begin position="6"/>
        <end position="26"/>
    </location>
</feature>
<dbReference type="Gene3D" id="3.20.20.80">
    <property type="entry name" value="Glycosidases"/>
    <property type="match status" value="1"/>
</dbReference>
<protein>
    <submittedName>
        <fullName evidence="2">Hydrolase</fullName>
    </submittedName>
</protein>
<reference evidence="2 3" key="1">
    <citation type="submission" date="2019-04" db="EMBL/GenBank/DDBJ databases">
        <title>Microbes associate with the intestines of laboratory mice.</title>
        <authorList>
            <person name="Navarre W."/>
            <person name="Wong E."/>
            <person name="Huang K."/>
            <person name="Tropini C."/>
            <person name="Ng K."/>
            <person name="Yu B."/>
        </authorList>
    </citation>
    <scope>NUCLEOTIDE SEQUENCE [LARGE SCALE GENOMIC DNA]</scope>
    <source>
        <strain evidence="2 3">NM50_B9-20</strain>
    </source>
</reference>
<dbReference type="InterPro" id="IPR055151">
    <property type="entry name" value="GH113"/>
</dbReference>
<dbReference type="InterPro" id="IPR017853">
    <property type="entry name" value="GH"/>
</dbReference>
<dbReference type="Pfam" id="PF22612">
    <property type="entry name" value="GH113"/>
    <property type="match status" value="1"/>
</dbReference>
<evidence type="ECO:0000256" key="1">
    <source>
        <dbReference type="SAM" id="Phobius"/>
    </source>
</evidence>
<proteinExistence type="predicted"/>
<evidence type="ECO:0000313" key="3">
    <source>
        <dbReference type="Proteomes" id="UP000306888"/>
    </source>
</evidence>
<dbReference type="Proteomes" id="UP000306888">
    <property type="component" value="Unassembled WGS sequence"/>
</dbReference>
<keyword evidence="2" id="KW-0378">Hydrolase</keyword>
<name>A0A4V3RLQ3_9CLOT</name>
<keyword evidence="1" id="KW-1133">Transmembrane helix</keyword>
<organism evidence="2 3">
    <name type="scientific">Clostridium sartagoforme</name>
    <dbReference type="NCBI Taxonomy" id="84031"/>
    <lineage>
        <taxon>Bacteria</taxon>
        <taxon>Bacillati</taxon>
        <taxon>Bacillota</taxon>
        <taxon>Clostridia</taxon>
        <taxon>Eubacteriales</taxon>
        <taxon>Clostridiaceae</taxon>
        <taxon>Clostridium</taxon>
    </lineage>
</organism>
<dbReference type="AlphaFoldDB" id="A0A4V3RLQ3"/>
<evidence type="ECO:0000313" key="2">
    <source>
        <dbReference type="EMBL" id="TGY44600.1"/>
    </source>
</evidence>
<dbReference type="OrthoDB" id="9773531at2"/>
<dbReference type="GO" id="GO:0016787">
    <property type="term" value="F:hydrolase activity"/>
    <property type="evidence" value="ECO:0007669"/>
    <property type="project" value="UniProtKB-KW"/>
</dbReference>
<keyword evidence="3" id="KW-1185">Reference proteome</keyword>
<dbReference type="CDD" id="cd19608">
    <property type="entry name" value="GH113_mannanase-like"/>
    <property type="match status" value="1"/>
</dbReference>
<keyword evidence="1" id="KW-0812">Transmembrane</keyword>
<dbReference type="EMBL" id="SRYR01000001">
    <property type="protein sequence ID" value="TGY44600.1"/>
    <property type="molecule type" value="Genomic_DNA"/>
</dbReference>
<keyword evidence="1" id="KW-0472">Membrane</keyword>
<accession>A0A4V3RLQ3</accession>
<comment type="caution">
    <text evidence="2">The sequence shown here is derived from an EMBL/GenBank/DDBJ whole genome shotgun (WGS) entry which is preliminary data.</text>
</comment>
<sequence length="378" mass="44189">MDKEDLMWRIAAGSIFLIVFLSYYFIKINYTGIGMINNYLNKREGKTLTEKLDKKIKSGNLSTDYEVDKTLEDIELLELNTINLPIVINISDLNSSDVRIDNNSLQRAKWLLDKLKGKGINVILEPYPWIANGSKYETEYNPTDTNAFFNNWKNNVLKPLIDDIAIPYRVDALNIATGFNNLEKYEAEFSDMIDFTRKYYKGLITYRTSYWTTANWDDEATKEQVAKLDEIYDKKLNNSIFSKVDFISIAAYFELTDNDINSVDNLENALISSIRYNRNQEIKEQIQNFNDKWQKPIFFGELGFPRTTKASVEPWNPYLSNSINNQEQANGFEAYKNVFEDEPWFLGFSYFAIGKEDDEKMYYPSDETVDVIKQWFND</sequence>
<gene>
    <name evidence="2" type="ORF">E5347_06475</name>
</gene>
<dbReference type="SUPFAM" id="SSF51445">
    <property type="entry name" value="(Trans)glycosidases"/>
    <property type="match status" value="1"/>
</dbReference>